<proteinExistence type="predicted"/>
<evidence type="ECO:0000313" key="1">
    <source>
        <dbReference type="EMBL" id="GAI60106.1"/>
    </source>
</evidence>
<comment type="caution">
    <text evidence="1">The sequence shown here is derived from an EMBL/GenBank/DDBJ whole genome shotgun (WGS) entry which is preliminary data.</text>
</comment>
<accession>X1QZ47</accession>
<name>X1QZ47_9ZZZZ</name>
<sequence length="93" mass="11060">MQRIGSVEKYLLAFEALNNRISITDYDYKYEKVCLLVVDFSKKVPKIYNEDEELIRDGFLQKNSRASIKNLTYDRFINDLLKIYKNRLGTIKD</sequence>
<gene>
    <name evidence="1" type="ORF">S12H4_07511</name>
</gene>
<dbReference type="EMBL" id="BARW01002781">
    <property type="protein sequence ID" value="GAI60106.1"/>
    <property type="molecule type" value="Genomic_DNA"/>
</dbReference>
<protein>
    <submittedName>
        <fullName evidence="1">Uncharacterized protein</fullName>
    </submittedName>
</protein>
<dbReference type="AlphaFoldDB" id="X1QZ47"/>
<reference evidence="1" key="1">
    <citation type="journal article" date="2014" name="Front. Microbiol.">
        <title>High frequency of phylogenetically diverse reductive dehalogenase-homologous genes in deep subseafloor sedimentary metagenomes.</title>
        <authorList>
            <person name="Kawai M."/>
            <person name="Futagami T."/>
            <person name="Toyoda A."/>
            <person name="Takaki Y."/>
            <person name="Nishi S."/>
            <person name="Hori S."/>
            <person name="Arai W."/>
            <person name="Tsubouchi T."/>
            <person name="Morono Y."/>
            <person name="Uchiyama I."/>
            <person name="Ito T."/>
            <person name="Fujiyama A."/>
            <person name="Inagaki F."/>
            <person name="Takami H."/>
        </authorList>
    </citation>
    <scope>NUCLEOTIDE SEQUENCE</scope>
    <source>
        <strain evidence="1">Expedition CK06-06</strain>
    </source>
</reference>
<organism evidence="1">
    <name type="scientific">marine sediment metagenome</name>
    <dbReference type="NCBI Taxonomy" id="412755"/>
    <lineage>
        <taxon>unclassified sequences</taxon>
        <taxon>metagenomes</taxon>
        <taxon>ecological metagenomes</taxon>
    </lineage>
</organism>